<keyword evidence="6" id="KW-0472">Membrane</keyword>
<keyword evidence="3" id="KW-0812">Transmembrane</keyword>
<keyword evidence="7" id="KW-0325">Glycoprotein</keyword>
<reference evidence="8 9" key="1">
    <citation type="journal article" date="2018" name="Sci. Data">
        <title>The draft genome sequence of cork oak.</title>
        <authorList>
            <person name="Ramos A.M."/>
            <person name="Usie A."/>
            <person name="Barbosa P."/>
            <person name="Barros P.M."/>
            <person name="Capote T."/>
            <person name="Chaves I."/>
            <person name="Simoes F."/>
            <person name="Abreu I."/>
            <person name="Carrasquinho I."/>
            <person name="Faro C."/>
            <person name="Guimaraes J.B."/>
            <person name="Mendonca D."/>
            <person name="Nobrega F."/>
            <person name="Rodrigues L."/>
            <person name="Saibo N.J.M."/>
            <person name="Varela M.C."/>
            <person name="Egas C."/>
            <person name="Matos J."/>
            <person name="Miguel C.M."/>
            <person name="Oliveira M.M."/>
            <person name="Ricardo C.P."/>
            <person name="Goncalves S."/>
        </authorList>
    </citation>
    <scope>NUCLEOTIDE SEQUENCE [LARGE SCALE GENOMIC DNA]</scope>
    <source>
        <strain evidence="9">cv. HL8</strain>
    </source>
</reference>
<keyword evidence="2" id="KW-0723">Serine/threonine-protein kinase</keyword>
<dbReference type="InterPro" id="IPR011009">
    <property type="entry name" value="Kinase-like_dom_sf"/>
</dbReference>
<dbReference type="Proteomes" id="UP000237347">
    <property type="component" value="Unassembled WGS sequence"/>
</dbReference>
<dbReference type="PANTHER" id="PTHR27009">
    <property type="entry name" value="RUST RESISTANCE KINASE LR10-RELATED"/>
    <property type="match status" value="1"/>
</dbReference>
<dbReference type="SUPFAM" id="SSF56112">
    <property type="entry name" value="Protein kinase-like (PK-like)"/>
    <property type="match status" value="1"/>
</dbReference>
<name>A0AAW0LKI0_QUESU</name>
<evidence type="ECO:0000313" key="8">
    <source>
        <dbReference type="EMBL" id="KAK7851449.1"/>
    </source>
</evidence>
<dbReference type="GO" id="GO:0004674">
    <property type="term" value="F:protein serine/threonine kinase activity"/>
    <property type="evidence" value="ECO:0007669"/>
    <property type="project" value="UniProtKB-KW"/>
</dbReference>
<evidence type="ECO:0000256" key="5">
    <source>
        <dbReference type="ARBA" id="ARBA00022989"/>
    </source>
</evidence>
<evidence type="ECO:0000256" key="1">
    <source>
        <dbReference type="ARBA" id="ARBA00004479"/>
    </source>
</evidence>
<evidence type="ECO:0000256" key="2">
    <source>
        <dbReference type="ARBA" id="ARBA00022527"/>
    </source>
</evidence>
<gene>
    <name evidence="8" type="primary">LRK10_6</name>
    <name evidence="8" type="ORF">CFP56_041936</name>
</gene>
<proteinExistence type="predicted"/>
<dbReference type="GO" id="GO:0016020">
    <property type="term" value="C:membrane"/>
    <property type="evidence" value="ECO:0007669"/>
    <property type="project" value="UniProtKB-SubCell"/>
</dbReference>
<comment type="subcellular location">
    <subcellularLocation>
        <location evidence="1">Membrane</location>
        <topology evidence="1">Single-pass type I membrane protein</topology>
    </subcellularLocation>
</comment>
<evidence type="ECO:0000313" key="9">
    <source>
        <dbReference type="Proteomes" id="UP000237347"/>
    </source>
</evidence>
<keyword evidence="9" id="KW-1185">Reference proteome</keyword>
<protein>
    <submittedName>
        <fullName evidence="8">Rust resistance kinase lr10</fullName>
    </submittedName>
</protein>
<evidence type="ECO:0000256" key="4">
    <source>
        <dbReference type="ARBA" id="ARBA00022729"/>
    </source>
</evidence>
<evidence type="ECO:0000256" key="6">
    <source>
        <dbReference type="ARBA" id="ARBA00023136"/>
    </source>
</evidence>
<comment type="caution">
    <text evidence="8">The sequence shown here is derived from an EMBL/GenBank/DDBJ whole genome shotgun (WGS) entry which is preliminary data.</text>
</comment>
<evidence type="ECO:0000256" key="3">
    <source>
        <dbReference type="ARBA" id="ARBA00022692"/>
    </source>
</evidence>
<keyword evidence="8" id="KW-0808">Transferase</keyword>
<dbReference type="AlphaFoldDB" id="A0AAW0LKI0"/>
<keyword evidence="5" id="KW-1133">Transmembrane helix</keyword>
<keyword evidence="8" id="KW-0418">Kinase</keyword>
<sequence length="189" mass="20750">GQTTSTTEDKHIGQVLSLGLGELQLSPRTSTCGIELWDFKASSSIIGLDLANEKIRNFNPKFFYFGLAKLCAKGQSVVSMTAAKGTIGYILPEVFSRNFGKVFGILLLKIIGGRKNDDANGETTGQIYFLEWIYNLLEQKEDLQIYVEDNEDAKIAKKISNCGTLVHPVAPDRSPFHESCGSNVGGKRQ</sequence>
<dbReference type="Gene3D" id="1.10.510.10">
    <property type="entry name" value="Transferase(Phosphotransferase) domain 1"/>
    <property type="match status" value="1"/>
</dbReference>
<organism evidence="8 9">
    <name type="scientific">Quercus suber</name>
    <name type="common">Cork oak</name>
    <dbReference type="NCBI Taxonomy" id="58331"/>
    <lineage>
        <taxon>Eukaryota</taxon>
        <taxon>Viridiplantae</taxon>
        <taxon>Streptophyta</taxon>
        <taxon>Embryophyta</taxon>
        <taxon>Tracheophyta</taxon>
        <taxon>Spermatophyta</taxon>
        <taxon>Magnoliopsida</taxon>
        <taxon>eudicotyledons</taxon>
        <taxon>Gunneridae</taxon>
        <taxon>Pentapetalae</taxon>
        <taxon>rosids</taxon>
        <taxon>fabids</taxon>
        <taxon>Fagales</taxon>
        <taxon>Fagaceae</taxon>
        <taxon>Quercus</taxon>
    </lineage>
</organism>
<evidence type="ECO:0000256" key="7">
    <source>
        <dbReference type="ARBA" id="ARBA00023180"/>
    </source>
</evidence>
<accession>A0AAW0LKI0</accession>
<dbReference type="EMBL" id="PKMF04000087">
    <property type="protein sequence ID" value="KAK7851449.1"/>
    <property type="molecule type" value="Genomic_DNA"/>
</dbReference>
<dbReference type="InterPro" id="IPR045874">
    <property type="entry name" value="LRK10/LRL21-25-like"/>
</dbReference>
<keyword evidence="4" id="KW-0732">Signal</keyword>
<feature type="non-terminal residue" evidence="8">
    <location>
        <position position="1"/>
    </location>
</feature>